<dbReference type="PANTHER" id="PTHR34351">
    <property type="entry name" value="SLR1927 PROTEIN-RELATED"/>
    <property type="match status" value="1"/>
</dbReference>
<evidence type="ECO:0000313" key="4">
    <source>
        <dbReference type="Proteomes" id="UP001595733"/>
    </source>
</evidence>
<dbReference type="InterPro" id="IPR002881">
    <property type="entry name" value="DUF58"/>
</dbReference>
<dbReference type="Proteomes" id="UP001595733">
    <property type="component" value="Unassembled WGS sequence"/>
</dbReference>
<proteinExistence type="predicted"/>
<name>A0ABV8UU30_9BACL</name>
<dbReference type="RefSeq" id="WP_378141049.1">
    <property type="nucleotide sequence ID" value="NZ_JBHSEF010000016.1"/>
</dbReference>
<sequence length="378" mass="43526">MTFSYAMFQGGFVSWFLFYATLPFLFFACIIYFYPTTKLSVTRSFSETDLTRGQALDVFVTLKRSDWWPLYYAKVTDLHPFGHLEKQQRVIFLGFRREITLYYSIANLPRGSYTFEATEVELVDLLGWVRKNRIVEEKQTLLVYPKTIDLTYMPIAANFDQGAALARYQLHKESTVATGVREYQPGDRVSWIHWKSFAKNQTLRTKDFEERQAQDTLLYLDRTAAEGFDDTIDFTLSLISAMTKSDATGAFIAPGPGGLELPVVTHQGHYEKARRHLATLEAVSEKQMLRMLTEEGRLGKYKGVLYITSHLQRQCVEALVRATPQVREGICFVIQPEQKKQMEIVDSKEATYLKARGWNVVTLTPSQFTEAFREVGQR</sequence>
<evidence type="ECO:0000313" key="3">
    <source>
        <dbReference type="EMBL" id="MFC4354770.1"/>
    </source>
</evidence>
<dbReference type="Pfam" id="PF01882">
    <property type="entry name" value="DUF58"/>
    <property type="match status" value="1"/>
</dbReference>
<gene>
    <name evidence="3" type="ORF">ACFO0S_06820</name>
</gene>
<evidence type="ECO:0000256" key="1">
    <source>
        <dbReference type="SAM" id="Phobius"/>
    </source>
</evidence>
<reference evidence="4" key="1">
    <citation type="journal article" date="2019" name="Int. J. Syst. Evol. Microbiol.">
        <title>The Global Catalogue of Microorganisms (GCM) 10K type strain sequencing project: providing services to taxonomists for standard genome sequencing and annotation.</title>
        <authorList>
            <consortium name="The Broad Institute Genomics Platform"/>
            <consortium name="The Broad Institute Genome Sequencing Center for Infectious Disease"/>
            <person name="Wu L."/>
            <person name="Ma J."/>
        </authorList>
    </citation>
    <scope>NUCLEOTIDE SEQUENCE [LARGE SCALE GENOMIC DNA]</scope>
    <source>
        <strain evidence="4">CCUG 50353</strain>
    </source>
</reference>
<feature type="domain" description="DUF58" evidence="2">
    <location>
        <begin position="180"/>
        <end position="291"/>
    </location>
</feature>
<feature type="transmembrane region" description="Helical" evidence="1">
    <location>
        <begin position="12"/>
        <end position="34"/>
    </location>
</feature>
<keyword evidence="1" id="KW-0812">Transmembrane</keyword>
<comment type="caution">
    <text evidence="3">The sequence shown here is derived from an EMBL/GenBank/DDBJ whole genome shotgun (WGS) entry which is preliminary data.</text>
</comment>
<accession>A0ABV8UU30</accession>
<evidence type="ECO:0000259" key="2">
    <source>
        <dbReference type="Pfam" id="PF01882"/>
    </source>
</evidence>
<dbReference type="EMBL" id="JBHSEF010000016">
    <property type="protein sequence ID" value="MFC4354770.1"/>
    <property type="molecule type" value="Genomic_DNA"/>
</dbReference>
<dbReference type="PANTHER" id="PTHR34351:SF2">
    <property type="entry name" value="DUF58 DOMAIN-CONTAINING PROTEIN"/>
    <property type="match status" value="1"/>
</dbReference>
<keyword evidence="1" id="KW-1133">Transmembrane helix</keyword>
<organism evidence="3 4">
    <name type="scientific">Chryseomicrobium palamuruense</name>
    <dbReference type="NCBI Taxonomy" id="682973"/>
    <lineage>
        <taxon>Bacteria</taxon>
        <taxon>Bacillati</taxon>
        <taxon>Bacillota</taxon>
        <taxon>Bacilli</taxon>
        <taxon>Bacillales</taxon>
        <taxon>Caryophanaceae</taxon>
        <taxon>Chryseomicrobium</taxon>
    </lineage>
</organism>
<protein>
    <submittedName>
        <fullName evidence="3">DUF58 domain-containing protein</fullName>
    </submittedName>
</protein>
<keyword evidence="1" id="KW-0472">Membrane</keyword>
<keyword evidence="4" id="KW-1185">Reference proteome</keyword>